<comment type="caution">
    <text evidence="1">The sequence shown here is derived from an EMBL/GenBank/DDBJ whole genome shotgun (WGS) entry which is preliminary data.</text>
</comment>
<gene>
    <name evidence="1" type="ORF">H2198_009484</name>
</gene>
<organism evidence="1 2">
    <name type="scientific">Neophaeococcomyces mojaviensis</name>
    <dbReference type="NCBI Taxonomy" id="3383035"/>
    <lineage>
        <taxon>Eukaryota</taxon>
        <taxon>Fungi</taxon>
        <taxon>Dikarya</taxon>
        <taxon>Ascomycota</taxon>
        <taxon>Pezizomycotina</taxon>
        <taxon>Eurotiomycetes</taxon>
        <taxon>Chaetothyriomycetidae</taxon>
        <taxon>Chaetothyriales</taxon>
        <taxon>Chaetothyriales incertae sedis</taxon>
        <taxon>Neophaeococcomyces</taxon>
    </lineage>
</organism>
<evidence type="ECO:0000313" key="1">
    <source>
        <dbReference type="EMBL" id="KAJ9651229.1"/>
    </source>
</evidence>
<reference evidence="1" key="1">
    <citation type="submission" date="2022-10" db="EMBL/GenBank/DDBJ databases">
        <title>Culturing micro-colonial fungi from biological soil crusts in the Mojave desert and describing Neophaeococcomyces mojavensis, and introducing the new genera and species Taxawa tesnikishii.</title>
        <authorList>
            <person name="Kurbessoian T."/>
            <person name="Stajich J.E."/>
        </authorList>
    </citation>
    <scope>NUCLEOTIDE SEQUENCE</scope>
    <source>
        <strain evidence="1">JES_112</strain>
    </source>
</reference>
<keyword evidence="2" id="KW-1185">Reference proteome</keyword>
<proteinExistence type="predicted"/>
<dbReference type="EMBL" id="JAPDRQ010000271">
    <property type="protein sequence ID" value="KAJ9651229.1"/>
    <property type="molecule type" value="Genomic_DNA"/>
</dbReference>
<dbReference type="Proteomes" id="UP001172386">
    <property type="component" value="Unassembled WGS sequence"/>
</dbReference>
<evidence type="ECO:0000313" key="2">
    <source>
        <dbReference type="Proteomes" id="UP001172386"/>
    </source>
</evidence>
<name>A0ACC2ZUD1_9EURO</name>
<sequence length="167" mass="18053">MSIPVPDEPAQDEQPRNEHNHKRSRPQKANATPPKISPEGGSVSSTGKQEPLPNGIRNDDDTQIRFPTQLACLEEAEDIVPSIEMSDEELLPSKMSGRTRGSGRDERTAVDVSSSREVESEKPMDGIGGAALLLVSKYVEGQQKGEVEGEKGRSTSTAIKLEEDSDG</sequence>
<accession>A0ACC2ZUD1</accession>
<protein>
    <submittedName>
        <fullName evidence="1">Uncharacterized protein</fullName>
    </submittedName>
</protein>